<evidence type="ECO:0008006" key="4">
    <source>
        <dbReference type="Google" id="ProtNLM"/>
    </source>
</evidence>
<evidence type="ECO:0000256" key="1">
    <source>
        <dbReference type="SAM" id="MobiDB-lite"/>
    </source>
</evidence>
<dbReference type="Gene3D" id="3.30.1050.10">
    <property type="entry name" value="SCP2 sterol-binding domain"/>
    <property type="match status" value="1"/>
</dbReference>
<evidence type="ECO:0000313" key="3">
    <source>
        <dbReference type="Proteomes" id="UP000018339"/>
    </source>
</evidence>
<gene>
    <name evidence="2" type="ORF">T260_07345</name>
</gene>
<keyword evidence="3" id="KW-1185">Reference proteome</keyword>
<feature type="region of interest" description="Disordered" evidence="1">
    <location>
        <begin position="19"/>
        <end position="52"/>
    </location>
</feature>
<dbReference type="SUPFAM" id="SSF55718">
    <property type="entry name" value="SCP-like"/>
    <property type="match status" value="1"/>
</dbReference>
<comment type="caution">
    <text evidence="2">The sequence shown here is derived from an EMBL/GenBank/DDBJ whole genome shotgun (WGS) entry which is preliminary data.</text>
</comment>
<evidence type="ECO:0000313" key="2">
    <source>
        <dbReference type="EMBL" id="ESU72562.1"/>
    </source>
</evidence>
<dbReference type="Proteomes" id="UP000018339">
    <property type="component" value="Unassembled WGS sequence"/>
</dbReference>
<dbReference type="AlphaFoldDB" id="A0A7U9JBT3"/>
<proteinExistence type="predicted"/>
<reference evidence="2 3" key="1">
    <citation type="journal article" date="2014" name="Genome Announc.">
        <title>Draft Genome Sequence of Geobacillus thermopakistaniensis Strain MAS1.</title>
        <authorList>
            <person name="Siddiqui M.A."/>
            <person name="Rashid N."/>
            <person name="Ayyampalayam S."/>
            <person name="Whitman W.B."/>
        </authorList>
    </citation>
    <scope>NUCLEOTIDE SEQUENCE [LARGE SCALE GENOMIC DNA]</scope>
    <source>
        <strain evidence="2 3">MAS1</strain>
    </source>
</reference>
<dbReference type="InterPro" id="IPR036527">
    <property type="entry name" value="SCP2_sterol-bd_dom_sf"/>
</dbReference>
<dbReference type="EMBL" id="AYSF01000040">
    <property type="protein sequence ID" value="ESU72562.1"/>
    <property type="molecule type" value="Genomic_DNA"/>
</dbReference>
<accession>A0A7U9JBT3</accession>
<protein>
    <recommendedName>
        <fullName evidence="4">SCP2 domain-containing protein</fullName>
    </recommendedName>
</protein>
<sequence>MKNETTSRPACVWVNKQEKPLGGRKEGVPSALGRKREGRCLGGQTRGSKKTWNDRDERGIDMPVFQSEQEVYDVLGRFFERVAETEESKELIAATELGPGYDAFVQYIFHKPEAKITWTHENGKLKIVCGETALRPELIFEQTADVGHKFWLGKLDLQQALARQQIKVQGPLVNALKVLPQLDAIYPAYRDYLQEIGRSDLLP</sequence>
<name>A0A7U9JBT3_GEOTM</name>
<organism evidence="2 3">
    <name type="scientific">Geobacillus thermopakistaniensis (strain MAS1)</name>
    <dbReference type="NCBI Taxonomy" id="1408282"/>
    <lineage>
        <taxon>Bacteria</taxon>
        <taxon>Bacillati</taxon>
        <taxon>Bacillota</taxon>
        <taxon>Bacilli</taxon>
        <taxon>Bacillales</taxon>
        <taxon>Anoxybacillaceae</taxon>
        <taxon>Geobacillus</taxon>
    </lineage>
</organism>